<name>A0ABR4U044_9FLAO</name>
<reference evidence="1 2" key="1">
    <citation type="submission" date="2014-07" db="EMBL/GenBank/DDBJ databases">
        <authorList>
            <person name="Pisani N.G."/>
            <person name="Newman J.D."/>
        </authorList>
    </citation>
    <scope>NUCLEOTIDE SEQUENCE [LARGE SCALE GENOMIC DNA]</scope>
    <source>
        <strain evidence="1 2">LMG 24720</strain>
    </source>
</reference>
<dbReference type="Proteomes" id="UP000028349">
    <property type="component" value="Unassembled WGS sequence"/>
</dbReference>
<comment type="caution">
    <text evidence="1">The sequence shown here is derived from an EMBL/GenBank/DDBJ whole genome shotgun (WGS) entry which is preliminary data.</text>
</comment>
<gene>
    <name evidence="1" type="ORF">HY04_12900</name>
</gene>
<proteinExistence type="predicted"/>
<dbReference type="EMBL" id="JPEP01000002">
    <property type="protein sequence ID" value="KEY19300.1"/>
    <property type="molecule type" value="Genomic_DNA"/>
</dbReference>
<sequence>MADILLVVEPVETTAEIPVEASVAMPSTSSGTALDFYPGVIFFFRWLRSRRWLSLSKPRMNKYRNQAKQKSHFSVAFLLW</sequence>
<accession>A0ABR4U044</accession>
<evidence type="ECO:0000313" key="2">
    <source>
        <dbReference type="Proteomes" id="UP000028349"/>
    </source>
</evidence>
<keyword evidence="2" id="KW-1185">Reference proteome</keyword>
<organism evidence="1 2">
    <name type="scientific">Kaistella antarctica</name>
    <dbReference type="NCBI Taxonomy" id="266748"/>
    <lineage>
        <taxon>Bacteria</taxon>
        <taxon>Pseudomonadati</taxon>
        <taxon>Bacteroidota</taxon>
        <taxon>Flavobacteriia</taxon>
        <taxon>Flavobacteriales</taxon>
        <taxon>Weeksellaceae</taxon>
        <taxon>Chryseobacterium group</taxon>
        <taxon>Kaistella</taxon>
    </lineage>
</organism>
<protein>
    <submittedName>
        <fullName evidence="1">Uncharacterized protein</fullName>
    </submittedName>
</protein>
<evidence type="ECO:0000313" key="1">
    <source>
        <dbReference type="EMBL" id="KEY19300.1"/>
    </source>
</evidence>